<name>A0AA85BTR6_9TREM</name>
<evidence type="ECO:0000313" key="4">
    <source>
        <dbReference type="WBParaSite" id="SMTH1_74840.1"/>
    </source>
</evidence>
<protein>
    <submittedName>
        <fullName evidence="4">Ovule protein</fullName>
    </submittedName>
</protein>
<evidence type="ECO:0000313" key="3">
    <source>
        <dbReference type="Proteomes" id="UP000050791"/>
    </source>
</evidence>
<dbReference type="Proteomes" id="UP000050791">
    <property type="component" value="Unassembled WGS sequence"/>
</dbReference>
<keyword evidence="2" id="KW-0472">Membrane</keyword>
<feature type="transmembrane region" description="Helical" evidence="2">
    <location>
        <begin position="6"/>
        <end position="24"/>
    </location>
</feature>
<feature type="region of interest" description="Disordered" evidence="1">
    <location>
        <begin position="172"/>
        <end position="211"/>
    </location>
</feature>
<keyword evidence="2" id="KW-1133">Transmembrane helix</keyword>
<evidence type="ECO:0000256" key="2">
    <source>
        <dbReference type="SAM" id="Phobius"/>
    </source>
</evidence>
<dbReference type="AlphaFoldDB" id="A0AA85BTR6"/>
<dbReference type="Pfam" id="PF08034">
    <property type="entry name" value="TES"/>
    <property type="match status" value="1"/>
</dbReference>
<proteinExistence type="predicted"/>
<keyword evidence="2" id="KW-0812">Transmembrane</keyword>
<reference evidence="4" key="1">
    <citation type="submission" date="2023-11" db="UniProtKB">
        <authorList>
            <consortium name="WormBaseParasite"/>
        </authorList>
    </citation>
    <scope>IDENTIFICATION</scope>
</reference>
<sequence length="211" mass="24240">MDERIINLPLILLISYITFNLITLGNTQMMLSESLEDTIERAQKEAMNVTNRERSSSSNGRNDVKLIQSDGNYYKKRQSNKSGGKRYEGLFYSRGYSIFGDIDSETTTFQYGGKITKYGKRSRKYSDRDTIGSSDRYASSYIKDDFKIRAKSKKKYAKDYNGMSEMTGMDVQISGIRKTNGNERQTKSNKESESREARNRTVDTRSFNTRG</sequence>
<feature type="region of interest" description="Disordered" evidence="1">
    <location>
        <begin position="47"/>
        <end position="83"/>
    </location>
</feature>
<dbReference type="InterPro" id="IPR012615">
    <property type="entry name" value="TES"/>
</dbReference>
<evidence type="ECO:0000256" key="1">
    <source>
        <dbReference type="SAM" id="MobiDB-lite"/>
    </source>
</evidence>
<organism evidence="3 4">
    <name type="scientific">Schistosoma mattheei</name>
    <dbReference type="NCBI Taxonomy" id="31246"/>
    <lineage>
        <taxon>Eukaryota</taxon>
        <taxon>Metazoa</taxon>
        <taxon>Spiralia</taxon>
        <taxon>Lophotrochozoa</taxon>
        <taxon>Platyhelminthes</taxon>
        <taxon>Trematoda</taxon>
        <taxon>Digenea</taxon>
        <taxon>Strigeidida</taxon>
        <taxon>Schistosomatoidea</taxon>
        <taxon>Schistosomatidae</taxon>
        <taxon>Schistosoma</taxon>
    </lineage>
</organism>
<feature type="compositionally biased region" description="Basic and acidic residues" evidence="1">
    <location>
        <begin position="180"/>
        <end position="203"/>
    </location>
</feature>
<accession>A0AA85BTR6</accession>
<dbReference type="WBParaSite" id="SMTH1_74840.1">
    <property type="protein sequence ID" value="SMTH1_74840.1"/>
    <property type="gene ID" value="SMTH1_74840"/>
</dbReference>